<dbReference type="PANTHER" id="PTHR10996">
    <property type="entry name" value="2-HYDROXYACID DEHYDROGENASE-RELATED"/>
    <property type="match status" value="1"/>
</dbReference>
<dbReference type="CDD" id="cd05301">
    <property type="entry name" value="GDH"/>
    <property type="match status" value="1"/>
</dbReference>
<comment type="caution">
    <text evidence="7">The sequence shown here is derived from an EMBL/GenBank/DDBJ whole genome shotgun (WGS) entry which is preliminary data.</text>
</comment>
<dbReference type="Pfam" id="PF02826">
    <property type="entry name" value="2-Hacid_dh_C"/>
    <property type="match status" value="1"/>
</dbReference>
<feature type="domain" description="D-isomer specific 2-hydroxyacid dehydrogenase NAD-binding" evidence="6">
    <location>
        <begin position="108"/>
        <end position="275"/>
    </location>
</feature>
<dbReference type="PANTHER" id="PTHR10996:SF178">
    <property type="entry name" value="2-HYDROXYACID DEHYDROGENASE YGL185C-RELATED"/>
    <property type="match status" value="1"/>
</dbReference>
<evidence type="ECO:0000313" key="7">
    <source>
        <dbReference type="EMBL" id="MDA0183311.1"/>
    </source>
</evidence>
<accession>A0A9X3NFW1</accession>
<dbReference type="EMBL" id="JAPDDP010000051">
    <property type="protein sequence ID" value="MDA0183311.1"/>
    <property type="molecule type" value="Genomic_DNA"/>
</dbReference>
<evidence type="ECO:0000256" key="3">
    <source>
        <dbReference type="ARBA" id="ARBA00023027"/>
    </source>
</evidence>
<evidence type="ECO:0000256" key="2">
    <source>
        <dbReference type="ARBA" id="ARBA00023002"/>
    </source>
</evidence>
<keyword evidence="8" id="KW-1185">Reference proteome</keyword>
<organism evidence="7 8">
    <name type="scientific">Solirubrobacter phytolaccae</name>
    <dbReference type="NCBI Taxonomy" id="1404360"/>
    <lineage>
        <taxon>Bacteria</taxon>
        <taxon>Bacillati</taxon>
        <taxon>Actinomycetota</taxon>
        <taxon>Thermoleophilia</taxon>
        <taxon>Solirubrobacterales</taxon>
        <taxon>Solirubrobacteraceae</taxon>
        <taxon>Solirubrobacter</taxon>
    </lineage>
</organism>
<reference evidence="7" key="1">
    <citation type="submission" date="2022-10" db="EMBL/GenBank/DDBJ databases">
        <title>The WGS of Solirubrobacter phytolaccae KCTC 29190.</title>
        <authorList>
            <person name="Jiang Z."/>
        </authorList>
    </citation>
    <scope>NUCLEOTIDE SEQUENCE</scope>
    <source>
        <strain evidence="7">KCTC 29190</strain>
    </source>
</reference>
<dbReference type="Gene3D" id="3.40.50.720">
    <property type="entry name" value="NAD(P)-binding Rossmann-like Domain"/>
    <property type="match status" value="2"/>
</dbReference>
<evidence type="ECO:0000259" key="6">
    <source>
        <dbReference type="Pfam" id="PF02826"/>
    </source>
</evidence>
<dbReference type="Proteomes" id="UP001147653">
    <property type="component" value="Unassembled WGS sequence"/>
</dbReference>
<dbReference type="GO" id="GO:0016618">
    <property type="term" value="F:hydroxypyruvate reductase [NAD(P)H] activity"/>
    <property type="evidence" value="ECO:0007669"/>
    <property type="project" value="TreeGrafter"/>
</dbReference>
<dbReference type="InterPro" id="IPR050223">
    <property type="entry name" value="D-isomer_2-hydroxyacid_DH"/>
</dbReference>
<dbReference type="InterPro" id="IPR006140">
    <property type="entry name" value="D-isomer_DH_NAD-bd"/>
</dbReference>
<dbReference type="GO" id="GO:0005829">
    <property type="term" value="C:cytosol"/>
    <property type="evidence" value="ECO:0007669"/>
    <property type="project" value="TreeGrafter"/>
</dbReference>
<sequence length="307" mass="32784">MARVFISRDLPFPALDRLKEQHEVDVWEERTPPPADAFLARAQEADALLLTVTEKVDGDFLDQAPSVRAIANCAVGTDNIDLEAAAQRDIPVGNTPGVLTDATADIAFALLLAIARRLPEGEAEVREGRWAPWHPGHMLGGDLADTTLGIIGWGRIGQAMARRGEGFGMKIVHSSRSSGIPLDELLETSDHVSLHTPLTPETKHLMGAPQFARMKKTAYFVNTSRGGTVDQAALKDALKNGEIAGAGLDVTDPEPLPADDPLLTAPNLLVVPHVGSATVRTRSRMADLAVDNLLAALAGDEMPNRVA</sequence>
<comment type="similarity">
    <text evidence="1 4">Belongs to the D-isomer specific 2-hydroxyacid dehydrogenase family.</text>
</comment>
<gene>
    <name evidence="7" type="ORF">OJ997_23575</name>
</gene>
<dbReference type="GO" id="GO:0030267">
    <property type="term" value="F:glyoxylate reductase (NADPH) activity"/>
    <property type="evidence" value="ECO:0007669"/>
    <property type="project" value="TreeGrafter"/>
</dbReference>
<feature type="domain" description="D-isomer specific 2-hydroxyacid dehydrogenase catalytic" evidence="5">
    <location>
        <begin position="5"/>
        <end position="306"/>
    </location>
</feature>
<dbReference type="Pfam" id="PF00389">
    <property type="entry name" value="2-Hacid_dh"/>
    <property type="match status" value="1"/>
</dbReference>
<keyword evidence="2 4" id="KW-0560">Oxidoreductase</keyword>
<proteinExistence type="inferred from homology"/>
<dbReference type="FunFam" id="3.40.50.720:FF:000203">
    <property type="entry name" value="D-3-phosphoglycerate dehydrogenase (SerA)"/>
    <property type="match status" value="1"/>
</dbReference>
<dbReference type="RefSeq" id="WP_270027703.1">
    <property type="nucleotide sequence ID" value="NZ_JAPDDP010000051.1"/>
</dbReference>
<dbReference type="InterPro" id="IPR006139">
    <property type="entry name" value="D-isomer_2_OHA_DH_cat_dom"/>
</dbReference>
<keyword evidence="3" id="KW-0520">NAD</keyword>
<evidence type="ECO:0000259" key="5">
    <source>
        <dbReference type="Pfam" id="PF00389"/>
    </source>
</evidence>
<dbReference type="GO" id="GO:0051287">
    <property type="term" value="F:NAD binding"/>
    <property type="evidence" value="ECO:0007669"/>
    <property type="project" value="InterPro"/>
</dbReference>
<evidence type="ECO:0000313" key="8">
    <source>
        <dbReference type="Proteomes" id="UP001147653"/>
    </source>
</evidence>
<protein>
    <submittedName>
        <fullName evidence="7">D-glycerate dehydrogenase</fullName>
    </submittedName>
</protein>
<dbReference type="SUPFAM" id="SSF51735">
    <property type="entry name" value="NAD(P)-binding Rossmann-fold domains"/>
    <property type="match status" value="1"/>
</dbReference>
<dbReference type="AlphaFoldDB" id="A0A9X3NFW1"/>
<name>A0A9X3NFW1_9ACTN</name>
<evidence type="ECO:0000256" key="4">
    <source>
        <dbReference type="RuleBase" id="RU003719"/>
    </source>
</evidence>
<evidence type="ECO:0000256" key="1">
    <source>
        <dbReference type="ARBA" id="ARBA00005854"/>
    </source>
</evidence>
<dbReference type="InterPro" id="IPR036291">
    <property type="entry name" value="NAD(P)-bd_dom_sf"/>
</dbReference>
<dbReference type="SUPFAM" id="SSF52283">
    <property type="entry name" value="Formate/glycerate dehydrogenase catalytic domain-like"/>
    <property type="match status" value="1"/>
</dbReference>